<comment type="caution">
    <text evidence="2">The sequence shown here is derived from an EMBL/GenBank/DDBJ whole genome shotgun (WGS) entry which is preliminary data.</text>
</comment>
<feature type="transmembrane region" description="Helical" evidence="1">
    <location>
        <begin position="236"/>
        <end position="252"/>
    </location>
</feature>
<keyword evidence="1" id="KW-1133">Transmembrane helix</keyword>
<evidence type="ECO:0000313" key="3">
    <source>
        <dbReference type="Proteomes" id="UP001476282"/>
    </source>
</evidence>
<name>A0ABP9UPM7_9BACT</name>
<keyword evidence="3" id="KW-1185">Reference proteome</keyword>
<feature type="transmembrane region" description="Helical" evidence="1">
    <location>
        <begin position="16"/>
        <end position="37"/>
    </location>
</feature>
<sequence>MVALAWLYMFASAWQVYYLPWAAYASLALAVWIIYVVDRLLDARFRPPDDPLLGPQHRFHQRHRGWFASGLLVASAALLWLVSHEVTGILFSSNGLFGVNYLTPGLLLVGVFFFLVRQSRHSTEIPFFRNFIAGAAFGYGTAMMAHIYSPSQEVFSLLVSREMIGFSVLCAVNITAIHLWERSRISDDPDEKAALEGVLTVLLTVVGASALVYAYLDNPTMFSSGLDDSAYRTRPFFYAILISAALLLVLNKQRRRFSLDALRTLADLAMIVPLPLFLVLSRG</sequence>
<accession>A0ABP9UPM7</accession>
<proteinExistence type="predicted"/>
<keyword evidence="1" id="KW-0812">Transmembrane</keyword>
<protein>
    <submittedName>
        <fullName evidence="2">Uncharacterized protein</fullName>
    </submittedName>
</protein>
<evidence type="ECO:0000256" key="1">
    <source>
        <dbReference type="SAM" id="Phobius"/>
    </source>
</evidence>
<reference evidence="2 3" key="1">
    <citation type="submission" date="2024-02" db="EMBL/GenBank/DDBJ databases">
        <title>Haloferula sargassicola NBRC 104335.</title>
        <authorList>
            <person name="Ichikawa N."/>
            <person name="Katano-Makiyama Y."/>
            <person name="Hidaka K."/>
        </authorList>
    </citation>
    <scope>NUCLEOTIDE SEQUENCE [LARGE SCALE GENOMIC DNA]</scope>
    <source>
        <strain evidence="2 3">NBRC 104335</strain>
    </source>
</reference>
<dbReference type="EMBL" id="BAABRI010000007">
    <property type="protein sequence ID" value="GAA5482296.1"/>
    <property type="molecule type" value="Genomic_DNA"/>
</dbReference>
<gene>
    <name evidence="2" type="ORF">Hsar01_01514</name>
</gene>
<keyword evidence="1" id="KW-0472">Membrane</keyword>
<feature type="transmembrane region" description="Helical" evidence="1">
    <location>
        <begin position="65"/>
        <end position="83"/>
    </location>
</feature>
<feature type="transmembrane region" description="Helical" evidence="1">
    <location>
        <begin position="95"/>
        <end position="115"/>
    </location>
</feature>
<feature type="transmembrane region" description="Helical" evidence="1">
    <location>
        <begin position="127"/>
        <end position="148"/>
    </location>
</feature>
<feature type="transmembrane region" description="Helical" evidence="1">
    <location>
        <begin position="193"/>
        <end position="216"/>
    </location>
</feature>
<organism evidence="2 3">
    <name type="scientific">Haloferula sargassicola</name>
    <dbReference type="NCBI Taxonomy" id="490096"/>
    <lineage>
        <taxon>Bacteria</taxon>
        <taxon>Pseudomonadati</taxon>
        <taxon>Verrucomicrobiota</taxon>
        <taxon>Verrucomicrobiia</taxon>
        <taxon>Verrucomicrobiales</taxon>
        <taxon>Verrucomicrobiaceae</taxon>
        <taxon>Haloferula</taxon>
    </lineage>
</organism>
<feature type="transmembrane region" description="Helical" evidence="1">
    <location>
        <begin position="163"/>
        <end position="181"/>
    </location>
</feature>
<dbReference type="Proteomes" id="UP001476282">
    <property type="component" value="Unassembled WGS sequence"/>
</dbReference>
<evidence type="ECO:0000313" key="2">
    <source>
        <dbReference type="EMBL" id="GAA5482296.1"/>
    </source>
</evidence>